<sequence length="290" mass="32615">MRGVDRALYEAARLRRRVVLRRDAVRLRRQEIGPWRRAQVAIADYDVATVEQLKVRRRSDTVYIFGSGASLNAITPNEWAAVAEHDTFGLNWFVRQAFVRCDFHLVRGVSDSTLRSSGFEADLMSYFSTLAENPCFAEAVLLVQHEQRAAAANVALARGLMPRRPILPFTTAPGDVPSRHFEMGLTHSSSTLHDAINAAWLLGWKRIVLVGVDLYDRRYFWLGDDDVRGLDRERGAVSSDAHSQVDMGFIERIGTWASILAEEGCTLEVLNPRSLLTRTLPTHALLPKES</sequence>
<reference evidence="1" key="1">
    <citation type="submission" date="2020-05" db="EMBL/GenBank/DDBJ databases">
        <authorList>
            <person name="Chiriac C."/>
            <person name="Salcher M."/>
            <person name="Ghai R."/>
            <person name="Kavagutti S V."/>
        </authorList>
    </citation>
    <scope>NUCLEOTIDE SEQUENCE</scope>
</reference>
<organism evidence="1">
    <name type="scientific">freshwater metagenome</name>
    <dbReference type="NCBI Taxonomy" id="449393"/>
    <lineage>
        <taxon>unclassified sequences</taxon>
        <taxon>metagenomes</taxon>
        <taxon>ecological metagenomes</taxon>
    </lineage>
</organism>
<protein>
    <submittedName>
        <fullName evidence="1">Unannotated protein</fullName>
    </submittedName>
</protein>
<dbReference type="AlphaFoldDB" id="A0A6J6QM84"/>
<gene>
    <name evidence="1" type="ORF">UFOPK2399_01935</name>
</gene>
<name>A0A6J6QM84_9ZZZZ</name>
<accession>A0A6J6QM84</accession>
<proteinExistence type="predicted"/>
<evidence type="ECO:0000313" key="1">
    <source>
        <dbReference type="EMBL" id="CAB4709998.1"/>
    </source>
</evidence>
<dbReference type="EMBL" id="CAEZXP010000010">
    <property type="protein sequence ID" value="CAB4709998.1"/>
    <property type="molecule type" value="Genomic_DNA"/>
</dbReference>